<dbReference type="InterPro" id="IPR052979">
    <property type="entry name" value="Adenylate-forming_domain"/>
</dbReference>
<keyword evidence="3" id="KW-1185">Reference proteome</keyword>
<keyword evidence="1" id="KW-0812">Transmembrane</keyword>
<dbReference type="RefSeq" id="XP_070911693.1">
    <property type="nucleotide sequence ID" value="XM_071055592.1"/>
</dbReference>
<dbReference type="EMBL" id="BAAFSV010000001">
    <property type="protein sequence ID" value="GAB1309960.1"/>
    <property type="molecule type" value="Genomic_DNA"/>
</dbReference>
<keyword evidence="1" id="KW-1133">Transmembrane helix</keyword>
<evidence type="ECO:0000313" key="3">
    <source>
        <dbReference type="Proteomes" id="UP001628179"/>
    </source>
</evidence>
<accession>A0ABQ0FX97</accession>
<name>A0ABQ0FX97_9PEZI</name>
<feature type="transmembrane region" description="Helical" evidence="1">
    <location>
        <begin position="245"/>
        <end position="264"/>
    </location>
</feature>
<proteinExistence type="predicted"/>
<sequence length="505" mass="56355">MDEKNQCPPPKTEVVEMPVALTAAEAEAAAVSDTSSTVFQKGHKYSSSWATATTSYTIDEKRLTYSSTLSDLEAQNPEYDDYSQKRFGFIRYTALNVYRRLFSLAFIGNAIAFVVLMIKGAAPLDLVNASAVNLAVCGLCRHPLVVNALFLTFGAVPRSAPMRIRRLACKIFHLGGVHSGTGVASCVWYIGFAALYTYHFRPSAITIAVLVLVWLVLALLLAIIIVAYPLFRAKRHDYFELTHRFSNWIILALFWVLLFLLGTAEPSLSSFLVHLPAFWILVILTLATIHPWLLLRRVPVVPEPLSPHAVRLHFSHTTVRFGQGITVARHPLADWHSFASFTDKFDSPATTFSCLVSRAGDWTRGAIAEQPTHLWKRGVPTYGFGYVFRMFERIVVVTTGSGIGPCLSFIEDERRPSMRVVWQTKSPLRTYGQRTIDLVKRMDAEPVVIDTSVSGRVDMLPIVLRLYKEFGAEAVCVISNPKMTKRLVYGLETRGIAAYGPIFDS</sequence>
<evidence type="ECO:0000313" key="2">
    <source>
        <dbReference type="EMBL" id="GAB1309960.1"/>
    </source>
</evidence>
<dbReference type="PANTHER" id="PTHR33927">
    <property type="entry name" value="TRANSMEMBRANE PROTEIN"/>
    <property type="match status" value="1"/>
</dbReference>
<comment type="caution">
    <text evidence="2">The sequence shown here is derived from an EMBL/GenBank/DDBJ whole genome shotgun (WGS) entry which is preliminary data.</text>
</comment>
<feature type="transmembrane region" description="Helical" evidence="1">
    <location>
        <begin position="130"/>
        <end position="156"/>
    </location>
</feature>
<evidence type="ECO:0008006" key="4">
    <source>
        <dbReference type="Google" id="ProtNLM"/>
    </source>
</evidence>
<protein>
    <recommendedName>
        <fullName evidence="4">Integral membrane protein TmpA</fullName>
    </recommendedName>
</protein>
<dbReference type="GeneID" id="98170915"/>
<keyword evidence="1" id="KW-0472">Membrane</keyword>
<feature type="transmembrane region" description="Helical" evidence="1">
    <location>
        <begin position="276"/>
        <end position="295"/>
    </location>
</feature>
<organism evidence="2 3">
    <name type="scientific">Madurella fahalii</name>
    <dbReference type="NCBI Taxonomy" id="1157608"/>
    <lineage>
        <taxon>Eukaryota</taxon>
        <taxon>Fungi</taxon>
        <taxon>Dikarya</taxon>
        <taxon>Ascomycota</taxon>
        <taxon>Pezizomycotina</taxon>
        <taxon>Sordariomycetes</taxon>
        <taxon>Sordariomycetidae</taxon>
        <taxon>Sordariales</taxon>
        <taxon>Sordariales incertae sedis</taxon>
        <taxon>Madurella</taxon>
    </lineage>
</organism>
<gene>
    <name evidence="2" type="ORF">MFIFM68171_00170</name>
</gene>
<dbReference type="PANTHER" id="PTHR33927:SF3">
    <property type="entry name" value="INTEGRAL MEMBRANE PROTEIN TMPA"/>
    <property type="match status" value="1"/>
</dbReference>
<feature type="transmembrane region" description="Helical" evidence="1">
    <location>
        <begin position="204"/>
        <end position="233"/>
    </location>
</feature>
<evidence type="ECO:0000256" key="1">
    <source>
        <dbReference type="SAM" id="Phobius"/>
    </source>
</evidence>
<feature type="transmembrane region" description="Helical" evidence="1">
    <location>
        <begin position="101"/>
        <end position="118"/>
    </location>
</feature>
<dbReference type="Proteomes" id="UP001628179">
    <property type="component" value="Unassembled WGS sequence"/>
</dbReference>
<feature type="transmembrane region" description="Helical" evidence="1">
    <location>
        <begin position="177"/>
        <end position="198"/>
    </location>
</feature>
<reference evidence="2 3" key="1">
    <citation type="submission" date="2024-09" db="EMBL/GenBank/DDBJ databases">
        <title>Itraconazole resistance in Madurella fahalii resulting from another homologue of gene encoding cytochrome P450 14-alpha sterol demethylase (CYP51).</title>
        <authorList>
            <person name="Yoshioka I."/>
            <person name="Fahal A.H."/>
            <person name="Kaneko S."/>
            <person name="Yaguchi T."/>
        </authorList>
    </citation>
    <scope>NUCLEOTIDE SEQUENCE [LARGE SCALE GENOMIC DNA]</scope>
    <source>
        <strain evidence="2 3">IFM 68171</strain>
    </source>
</reference>